<accession>A0B787</accession>
<dbReference type="CDD" id="cd00198">
    <property type="entry name" value="vWFA"/>
    <property type="match status" value="1"/>
</dbReference>
<dbReference type="Gene3D" id="3.40.50.410">
    <property type="entry name" value="von Willebrand factor, type A domain"/>
    <property type="match status" value="1"/>
</dbReference>
<dbReference type="InterPro" id="IPR029062">
    <property type="entry name" value="Class_I_gatase-like"/>
</dbReference>
<proteinExistence type="predicted"/>
<evidence type="ECO:0000256" key="1">
    <source>
        <dbReference type="SAM" id="Phobius"/>
    </source>
</evidence>
<evidence type="ECO:0000313" key="4">
    <source>
        <dbReference type="Proteomes" id="UP000000674"/>
    </source>
</evidence>
<feature type="transmembrane region" description="Helical" evidence="1">
    <location>
        <begin position="16"/>
        <end position="31"/>
    </location>
</feature>
<dbReference type="EMBL" id="CP000477">
    <property type="protein sequence ID" value="ABK14561.1"/>
    <property type="molecule type" value="Genomic_DNA"/>
</dbReference>
<dbReference type="HOGENOM" id="CLU_355886_0_0_2"/>
<gene>
    <name evidence="3" type="ordered locus">Mthe_0771</name>
</gene>
<dbReference type="Proteomes" id="UP000000674">
    <property type="component" value="Chromosome"/>
</dbReference>
<dbReference type="Gene3D" id="3.40.50.880">
    <property type="match status" value="2"/>
</dbReference>
<dbReference type="Pfam" id="PF13519">
    <property type="entry name" value="VWA_2"/>
    <property type="match status" value="1"/>
</dbReference>
<dbReference type="InterPro" id="IPR002035">
    <property type="entry name" value="VWF_A"/>
</dbReference>
<dbReference type="PANTHER" id="PTHR37947">
    <property type="entry name" value="BLL2462 PROTEIN"/>
    <property type="match status" value="1"/>
</dbReference>
<dbReference type="SUPFAM" id="SSF53300">
    <property type="entry name" value="vWA-like"/>
    <property type="match status" value="2"/>
</dbReference>
<feature type="domain" description="VWFA" evidence="2">
    <location>
        <begin position="358"/>
        <end position="550"/>
    </location>
</feature>
<dbReference type="OrthoDB" id="147382at2157"/>
<evidence type="ECO:0000313" key="3">
    <source>
        <dbReference type="EMBL" id="ABK14561.1"/>
    </source>
</evidence>
<dbReference type="SUPFAM" id="SSF52317">
    <property type="entry name" value="Class I glutamine amidotransferase-like"/>
    <property type="match status" value="1"/>
</dbReference>
<dbReference type="STRING" id="349307.Mthe_0771"/>
<keyword evidence="4" id="KW-1185">Reference proteome</keyword>
<dbReference type="InterPro" id="IPR036465">
    <property type="entry name" value="vWFA_dom_sf"/>
</dbReference>
<dbReference type="PROSITE" id="PS50234">
    <property type="entry name" value="VWFA"/>
    <property type="match status" value="1"/>
</dbReference>
<dbReference type="SMART" id="SM00327">
    <property type="entry name" value="VWA"/>
    <property type="match status" value="1"/>
</dbReference>
<evidence type="ECO:0000259" key="2">
    <source>
        <dbReference type="PROSITE" id="PS50234"/>
    </source>
</evidence>
<reference evidence="3 4" key="1">
    <citation type="submission" date="2006-10" db="EMBL/GenBank/DDBJ databases">
        <title>Complete sequence of Methanosaeta thermophila PT.</title>
        <authorList>
            <consortium name="US DOE Joint Genome Institute"/>
            <person name="Copeland A."/>
            <person name="Lucas S."/>
            <person name="Lapidus A."/>
            <person name="Barry K."/>
            <person name="Detter J.C."/>
            <person name="Glavina del Rio T."/>
            <person name="Hammon N."/>
            <person name="Israni S."/>
            <person name="Pitluck S."/>
            <person name="Chain P."/>
            <person name="Malfatti S."/>
            <person name="Shin M."/>
            <person name="Vergez L."/>
            <person name="Schmutz J."/>
            <person name="Larimer F."/>
            <person name="Land M."/>
            <person name="Hauser L."/>
            <person name="Kyrpides N."/>
            <person name="Kim E."/>
            <person name="Smith K.S."/>
            <person name="Ingram-Smith C."/>
            <person name="Richardson P."/>
        </authorList>
    </citation>
    <scope>NUCLEOTIDE SEQUENCE [LARGE SCALE GENOMIC DNA]</scope>
    <source>
        <strain evidence="4">DSM 6194 / JCM 14653 / NBRC 101360 / PT</strain>
    </source>
</reference>
<dbReference type="PANTHER" id="PTHR37947:SF1">
    <property type="entry name" value="BLL2462 PROTEIN"/>
    <property type="match status" value="1"/>
</dbReference>
<keyword evidence="1" id="KW-1133">Transmembrane helix</keyword>
<name>A0B787_METTP</name>
<organism evidence="3 4">
    <name type="scientific">Methanothrix thermoacetophila (strain DSM 6194 / JCM 14653 / NBRC 101360 / PT)</name>
    <name type="common">Methanosaeta thermophila</name>
    <dbReference type="NCBI Taxonomy" id="349307"/>
    <lineage>
        <taxon>Archaea</taxon>
        <taxon>Methanobacteriati</taxon>
        <taxon>Methanobacteriota</taxon>
        <taxon>Stenosarchaea group</taxon>
        <taxon>Methanomicrobia</taxon>
        <taxon>Methanotrichales</taxon>
        <taxon>Methanotrichaceae</taxon>
        <taxon>Methanothrix</taxon>
    </lineage>
</organism>
<dbReference type="KEGG" id="mtp:Mthe_0771"/>
<protein>
    <submittedName>
        <fullName evidence="3">von Willebrand factor, type A</fullName>
    </submittedName>
</protein>
<keyword evidence="1" id="KW-0812">Transmembrane</keyword>
<keyword evidence="1" id="KW-0472">Membrane</keyword>
<dbReference type="AlphaFoldDB" id="A0B787"/>
<feature type="transmembrane region" description="Helical" evidence="1">
    <location>
        <begin position="38"/>
        <end position="58"/>
    </location>
</feature>
<sequence>MEEGAVSEIYLQRPELLWLVPAVLAAGLLYTRRTQQKLLVLTRSVVVCLIIIALANPYTVATHTKDVSRPRITILSDQTASMEIFDTNIAERLSSRIPDSQLRYFSGESTPLGDRIIQYMPQADSILLVSDGYSNSGRPLRDALLLARSSNVSVFAIEMSPVAKEAGVEISGSNVAVLDGDYPFKIIVRKSGSASGDVVVYADDLEIFRGSLESINDSLRISHRFRSTGTHILRAEIYPDEDHFDMNNMYTKAVYVVPRPRVLLLGSSSPLEDVLKDIVELNTAEDLPQSLSGYKAVVLDNIKYNPDLDRLKDYVASGGGLVVVGGADAYELGGYYGTEFEKALPVISSPSLFEGGKVLIMVIDISGSTMAPMRIGESTTYLDYEKSLAIELLQSPELRDARVGIVVFGTKPYVVSQPVPIRNRAVIEESIKSLQTPLGRDETNLDEGLRLAWKIINESKAEADLVIISDGRIEPDKVKGDQVFLNSVDILREMNATVTLIQVQSYAGSAGRFEELAALTGATFRPAVYPSSLTVRTPEIERGIEVAKNVSGYTLVVTDENHYITSDIEINATISGFNDVTPKPGAQRLVALTDGKPIVTAMRYGLGRSVSLATDDGNAWAQSIYAEENSMLISSMVNWAVGDPRPERERVEADDGWAGSPLEIYVSSESPPEIGKGARIESTAPGRYTVTIVPESKGVYYINDYGIAVNYPLEYREFGFNPELKGMIEAVGGKIFTEDEAGRSIVEEARKASARLVQERASISWQLLLAALVLFLLEVTVRRLREIRG</sequence>